<dbReference type="Gene3D" id="3.40.50.300">
    <property type="entry name" value="P-loop containing nucleotide triphosphate hydrolases"/>
    <property type="match status" value="1"/>
</dbReference>
<dbReference type="HOGENOM" id="CLU_021671_0_0_1"/>
<keyword evidence="5" id="KW-1185">Reference proteome</keyword>
<dbReference type="SUPFAM" id="SSF52540">
    <property type="entry name" value="P-loop containing nucleoside triphosphate hydrolases"/>
    <property type="match status" value="1"/>
</dbReference>
<dbReference type="Gramene" id="EFJ23002">
    <property type="protein sequence ID" value="EFJ23002"/>
    <property type="gene ID" value="SELMODRAFT_104629"/>
</dbReference>
<dbReference type="Proteomes" id="UP000001514">
    <property type="component" value="Unassembled WGS sequence"/>
</dbReference>
<dbReference type="PANTHER" id="PTHR31153:SF1">
    <property type="entry name" value="CALMODULIN CALCIUM-DEPENDENT NAD KINASE"/>
    <property type="match status" value="1"/>
</dbReference>
<dbReference type="Pfam" id="PF06414">
    <property type="entry name" value="Zeta_toxin"/>
    <property type="match status" value="1"/>
</dbReference>
<feature type="domain" description="Zeta toxin" evidence="3">
    <location>
        <begin position="201"/>
        <end position="321"/>
    </location>
</feature>
<dbReference type="GO" id="GO:0016301">
    <property type="term" value="F:kinase activity"/>
    <property type="evidence" value="ECO:0007669"/>
    <property type="project" value="InterPro"/>
</dbReference>
<organism evidence="5">
    <name type="scientific">Selaginella moellendorffii</name>
    <name type="common">Spikemoss</name>
    <dbReference type="NCBI Taxonomy" id="88036"/>
    <lineage>
        <taxon>Eukaryota</taxon>
        <taxon>Viridiplantae</taxon>
        <taxon>Streptophyta</taxon>
        <taxon>Embryophyta</taxon>
        <taxon>Tracheophyta</taxon>
        <taxon>Lycopodiopsida</taxon>
        <taxon>Selaginellales</taxon>
        <taxon>Selaginellaceae</taxon>
        <taxon>Selaginella</taxon>
    </lineage>
</organism>
<dbReference type="GO" id="GO:0005524">
    <property type="term" value="F:ATP binding"/>
    <property type="evidence" value="ECO:0007669"/>
    <property type="project" value="UniProtKB-KW"/>
</dbReference>
<dbReference type="FunCoup" id="D8RXY9">
    <property type="interactions" value="175"/>
</dbReference>
<dbReference type="STRING" id="88036.D8RXY9"/>
<dbReference type="InterPro" id="IPR027417">
    <property type="entry name" value="P-loop_NTPase"/>
</dbReference>
<dbReference type="InterPro" id="IPR010488">
    <property type="entry name" value="Zeta_toxin_domain"/>
</dbReference>
<dbReference type="InParanoid" id="D8RXY9"/>
<dbReference type="EMBL" id="GL377594">
    <property type="protein sequence ID" value="EFJ23002.1"/>
    <property type="molecule type" value="Genomic_DNA"/>
</dbReference>
<dbReference type="InterPro" id="IPR044802">
    <property type="entry name" value="NADKc-like"/>
</dbReference>
<dbReference type="OMA" id="HEPFWSE"/>
<keyword evidence="1" id="KW-0547">Nucleotide-binding</keyword>
<reference evidence="4 5" key="1">
    <citation type="journal article" date="2011" name="Science">
        <title>The Selaginella genome identifies genetic changes associated with the evolution of vascular plants.</title>
        <authorList>
            <person name="Banks J.A."/>
            <person name="Nishiyama T."/>
            <person name="Hasebe M."/>
            <person name="Bowman J.L."/>
            <person name="Gribskov M."/>
            <person name="dePamphilis C."/>
            <person name="Albert V.A."/>
            <person name="Aono N."/>
            <person name="Aoyama T."/>
            <person name="Ambrose B.A."/>
            <person name="Ashton N.W."/>
            <person name="Axtell M.J."/>
            <person name="Barker E."/>
            <person name="Barker M.S."/>
            <person name="Bennetzen J.L."/>
            <person name="Bonawitz N.D."/>
            <person name="Chapple C."/>
            <person name="Cheng C."/>
            <person name="Correa L.G."/>
            <person name="Dacre M."/>
            <person name="DeBarry J."/>
            <person name="Dreyer I."/>
            <person name="Elias M."/>
            <person name="Engstrom E.M."/>
            <person name="Estelle M."/>
            <person name="Feng L."/>
            <person name="Finet C."/>
            <person name="Floyd S.K."/>
            <person name="Frommer W.B."/>
            <person name="Fujita T."/>
            <person name="Gramzow L."/>
            <person name="Gutensohn M."/>
            <person name="Harholt J."/>
            <person name="Hattori M."/>
            <person name="Heyl A."/>
            <person name="Hirai T."/>
            <person name="Hiwatashi Y."/>
            <person name="Ishikawa M."/>
            <person name="Iwata M."/>
            <person name="Karol K.G."/>
            <person name="Koehler B."/>
            <person name="Kolukisaoglu U."/>
            <person name="Kubo M."/>
            <person name="Kurata T."/>
            <person name="Lalonde S."/>
            <person name="Li K."/>
            <person name="Li Y."/>
            <person name="Litt A."/>
            <person name="Lyons E."/>
            <person name="Manning G."/>
            <person name="Maruyama T."/>
            <person name="Michael T.P."/>
            <person name="Mikami K."/>
            <person name="Miyazaki S."/>
            <person name="Morinaga S."/>
            <person name="Murata T."/>
            <person name="Mueller-Roeber B."/>
            <person name="Nelson D.R."/>
            <person name="Obara M."/>
            <person name="Oguri Y."/>
            <person name="Olmstead R.G."/>
            <person name="Onodera N."/>
            <person name="Petersen B.L."/>
            <person name="Pils B."/>
            <person name="Prigge M."/>
            <person name="Rensing S.A."/>
            <person name="Riano-Pachon D.M."/>
            <person name="Roberts A.W."/>
            <person name="Sato Y."/>
            <person name="Scheller H.V."/>
            <person name="Schulz B."/>
            <person name="Schulz C."/>
            <person name="Shakirov E.V."/>
            <person name="Shibagaki N."/>
            <person name="Shinohara N."/>
            <person name="Shippen D.E."/>
            <person name="Soerensen I."/>
            <person name="Sotooka R."/>
            <person name="Sugimoto N."/>
            <person name="Sugita M."/>
            <person name="Sumikawa N."/>
            <person name="Tanurdzic M."/>
            <person name="Theissen G."/>
            <person name="Ulvskov P."/>
            <person name="Wakazuki S."/>
            <person name="Weng J.K."/>
            <person name="Willats W.W."/>
            <person name="Wipf D."/>
            <person name="Wolf P.G."/>
            <person name="Yang L."/>
            <person name="Zimmer A.D."/>
            <person name="Zhu Q."/>
            <person name="Mitros T."/>
            <person name="Hellsten U."/>
            <person name="Loque D."/>
            <person name="Otillar R."/>
            <person name="Salamov A."/>
            <person name="Schmutz J."/>
            <person name="Shapiro H."/>
            <person name="Lindquist E."/>
            <person name="Lucas S."/>
            <person name="Rokhsar D."/>
            <person name="Grigoriev I.V."/>
        </authorList>
    </citation>
    <scope>NUCLEOTIDE SEQUENCE [LARGE SCALE GENOMIC DNA]</scope>
</reference>
<evidence type="ECO:0000313" key="4">
    <source>
        <dbReference type="EMBL" id="EFJ23002.1"/>
    </source>
</evidence>
<dbReference type="KEGG" id="smo:SELMODRAFT_104629"/>
<evidence type="ECO:0000259" key="3">
    <source>
        <dbReference type="Pfam" id="PF06414"/>
    </source>
</evidence>
<protein>
    <recommendedName>
        <fullName evidence="3">Zeta toxin domain-containing protein</fullName>
    </recommendedName>
</protein>
<dbReference type="AlphaFoldDB" id="D8RXY9"/>
<dbReference type="PANTHER" id="PTHR31153">
    <property type="entry name" value="CALMODULIN CALCIUM-DEPENDENT NAD KINASE"/>
    <property type="match status" value="1"/>
</dbReference>
<evidence type="ECO:0000256" key="1">
    <source>
        <dbReference type="ARBA" id="ARBA00022741"/>
    </source>
</evidence>
<name>D8RXY9_SELML</name>
<evidence type="ECO:0000313" key="5">
    <source>
        <dbReference type="Proteomes" id="UP000001514"/>
    </source>
</evidence>
<accession>D8RXY9</accession>
<sequence>MEHHSHWRSHKITHRYESLAAEIAFNSSGIVKSMELFGDYVARQLGLRKGSAIARRLAEVAMDYLAGDKSSSDHSLEGILVFLSKVGADPDDEAVMLDLHREIVRELDACMISYFAFHWHHPSQLLDQVRDGHSRPGMRRNSLRHAVLAATRKERFQKIMAGLRAKRTISTLLETLKAMGSISKDSRVPREGEVVVPAESKHRSPVLLFIGGGMGAGKSTVVKEILAGSFWSGVVQDTVVVEADAFKETDVVYRTISSSDRGDGGDIAMASELVHSSSTMAASSLLVSALNDGRDVIFDGTMSWEPFVAQTIAMARDVHNRRYRMGPGYVKSEDGTVVEEYWERELDPEKRELGNASSEKFARKNRRPYRIELVGVTCEPVLAVERGIRRAIITKRAVPIKGQLRSHKLFAGSLEKYCELVDNAKIYTTNKVGEPAELIGWKDDLSRCSKLLVDPAAFQSVKKLAGINENAGSILELFAGSRDDPSDDLAASAWSGIIFSPERASRQDRLRRLLASVKDSALESSPDSSSHGSS</sequence>
<proteinExistence type="predicted"/>
<dbReference type="eggNOG" id="ENOG502QPRV">
    <property type="taxonomic scope" value="Eukaryota"/>
</dbReference>
<keyword evidence="2" id="KW-0067">ATP-binding</keyword>
<evidence type="ECO:0000256" key="2">
    <source>
        <dbReference type="ARBA" id="ARBA00022840"/>
    </source>
</evidence>
<gene>
    <name evidence="4" type="ORF">SELMODRAFT_104629</name>
</gene>